<proteinExistence type="predicted"/>
<name>A0ABN8ZJW4_RANTA</name>
<dbReference type="EMBL" id="OX459940">
    <property type="protein sequence ID" value="CAI9174202.1"/>
    <property type="molecule type" value="Genomic_DNA"/>
</dbReference>
<gene>
    <name evidence="2" type="ORF">MRATA1EN1_LOCUS23164</name>
</gene>
<protein>
    <submittedName>
        <fullName evidence="2">Uncharacterized protein</fullName>
    </submittedName>
</protein>
<evidence type="ECO:0000313" key="2">
    <source>
        <dbReference type="EMBL" id="CAI9174202.1"/>
    </source>
</evidence>
<keyword evidence="3" id="KW-1185">Reference proteome</keyword>
<evidence type="ECO:0000256" key="1">
    <source>
        <dbReference type="SAM" id="MobiDB-lite"/>
    </source>
</evidence>
<feature type="region of interest" description="Disordered" evidence="1">
    <location>
        <begin position="1"/>
        <end position="39"/>
    </location>
</feature>
<organism evidence="2 3">
    <name type="scientific">Rangifer tarandus platyrhynchus</name>
    <name type="common">Svalbard reindeer</name>
    <dbReference type="NCBI Taxonomy" id="3082113"/>
    <lineage>
        <taxon>Eukaryota</taxon>
        <taxon>Metazoa</taxon>
        <taxon>Chordata</taxon>
        <taxon>Craniata</taxon>
        <taxon>Vertebrata</taxon>
        <taxon>Euteleostomi</taxon>
        <taxon>Mammalia</taxon>
        <taxon>Eutheria</taxon>
        <taxon>Laurasiatheria</taxon>
        <taxon>Artiodactyla</taxon>
        <taxon>Ruminantia</taxon>
        <taxon>Pecora</taxon>
        <taxon>Cervidae</taxon>
        <taxon>Odocoileinae</taxon>
        <taxon>Rangifer</taxon>
    </lineage>
</organism>
<evidence type="ECO:0000313" key="3">
    <source>
        <dbReference type="Proteomes" id="UP001176941"/>
    </source>
</evidence>
<sequence>MRQGQSSRTPTAPEPRPPPSAPSLATRPARQPQPVSWVRPAPRGVCYRQAKLHTEDSEVVLRPQRPGLLLPRCSGRRAELFTRPCQTSPPFQTETSAAYPPPLGRELPDRKLRGLGASASSRRAASRGCACSAEARTGPE</sequence>
<accession>A0ABN8ZJW4</accession>
<feature type="compositionally biased region" description="Low complexity" evidence="1">
    <location>
        <begin position="1"/>
        <end position="11"/>
    </location>
</feature>
<reference evidence="2" key="1">
    <citation type="submission" date="2023-04" db="EMBL/GenBank/DDBJ databases">
        <authorList>
            <consortium name="ELIXIR-Norway"/>
        </authorList>
    </citation>
    <scope>NUCLEOTIDE SEQUENCE [LARGE SCALE GENOMIC DNA]</scope>
</reference>
<feature type="compositionally biased region" description="Pro residues" evidence="1">
    <location>
        <begin position="12"/>
        <end position="21"/>
    </location>
</feature>
<feature type="region of interest" description="Disordered" evidence="1">
    <location>
        <begin position="84"/>
        <end position="110"/>
    </location>
</feature>
<feature type="compositionally biased region" description="Polar residues" evidence="1">
    <location>
        <begin position="84"/>
        <end position="96"/>
    </location>
</feature>
<dbReference type="Proteomes" id="UP001176941">
    <property type="component" value="Chromosome 4"/>
</dbReference>